<name>A0A135ZZ88_9ALTE</name>
<organism evidence="1 2">
    <name type="scientific">Paraglaciecola hydrolytica</name>
    <dbReference type="NCBI Taxonomy" id="1799789"/>
    <lineage>
        <taxon>Bacteria</taxon>
        <taxon>Pseudomonadati</taxon>
        <taxon>Pseudomonadota</taxon>
        <taxon>Gammaproteobacteria</taxon>
        <taxon>Alteromonadales</taxon>
        <taxon>Alteromonadaceae</taxon>
        <taxon>Paraglaciecola</taxon>
    </lineage>
</organism>
<evidence type="ECO:0000313" key="2">
    <source>
        <dbReference type="Proteomes" id="UP000070299"/>
    </source>
</evidence>
<comment type="caution">
    <text evidence="1">The sequence shown here is derived from an EMBL/GenBank/DDBJ whole genome shotgun (WGS) entry which is preliminary data.</text>
</comment>
<sequence length="95" mass="10316">MLLIIVVIMLLISASAILIFRKTTNGAEKVGFVSGVVSLVSFPFGALGAFYAAFNLQGIFDSKAGWIIFFNIWIVSEVICLICLFQHAAKKISDS</sequence>
<accession>A0A135ZZ88</accession>
<dbReference type="EMBL" id="LSNE01000007">
    <property type="protein sequence ID" value="KXI28295.1"/>
    <property type="molecule type" value="Genomic_DNA"/>
</dbReference>
<evidence type="ECO:0000313" key="1">
    <source>
        <dbReference type="EMBL" id="KXI28295.1"/>
    </source>
</evidence>
<gene>
    <name evidence="1" type="ORF">AX660_18155</name>
</gene>
<proteinExistence type="predicted"/>
<dbReference type="AlphaFoldDB" id="A0A135ZZ88"/>
<dbReference type="RefSeq" id="WP_068378443.1">
    <property type="nucleotide sequence ID" value="NZ_LSNE01000007.1"/>
</dbReference>
<dbReference type="Proteomes" id="UP000070299">
    <property type="component" value="Unassembled WGS sequence"/>
</dbReference>
<protein>
    <submittedName>
        <fullName evidence="1">Uncharacterized protein</fullName>
    </submittedName>
</protein>
<reference evidence="2" key="1">
    <citation type="submission" date="2016-02" db="EMBL/GenBank/DDBJ databases">
        <authorList>
            <person name="Schultz-Johansen M."/>
            <person name="Glaring M.A."/>
            <person name="Bech P.K."/>
            <person name="Stougaard P."/>
        </authorList>
    </citation>
    <scope>NUCLEOTIDE SEQUENCE [LARGE SCALE GENOMIC DNA]</scope>
    <source>
        <strain evidence="2">S66</strain>
    </source>
</reference>
<keyword evidence="2" id="KW-1185">Reference proteome</keyword>
<dbReference type="STRING" id="1799789.AX660_18155"/>